<accession>A0A7T4JUF4</accession>
<gene>
    <name evidence="1" type="ORF">I6I10_09670</name>
    <name evidence="2" type="ORF">I6J21_06470</name>
</gene>
<name>A0A7T4JUF4_9CORY</name>
<dbReference type="Proteomes" id="UP000617681">
    <property type="component" value="Chromosome"/>
</dbReference>
<dbReference type="EMBL" id="CP066007">
    <property type="protein sequence ID" value="QQB45751.1"/>
    <property type="molecule type" value="Genomic_DNA"/>
</dbReference>
<dbReference type="RefSeq" id="WP_005390086.1">
    <property type="nucleotide sequence ID" value="NZ_CP066007.1"/>
</dbReference>
<dbReference type="EMBL" id="CP069534">
    <property type="protein sequence ID" value="QRP71735.1"/>
    <property type="molecule type" value="Genomic_DNA"/>
</dbReference>
<evidence type="ECO:0000313" key="3">
    <source>
        <dbReference type="Proteomes" id="UP000596145"/>
    </source>
</evidence>
<reference evidence="1 3" key="1">
    <citation type="submission" date="2020-12" db="EMBL/GenBank/DDBJ databases">
        <title>FDA dAtabase for Regulatory Grade micrObial Sequences (FDA-ARGOS): Supporting development and validation of Infectious Disease Dx tests.</title>
        <authorList>
            <person name="Sproer C."/>
            <person name="Gronow S."/>
            <person name="Severitt S."/>
            <person name="Schroder I."/>
            <person name="Tallon L."/>
            <person name="Sadzewicz L."/>
            <person name="Zhao X."/>
            <person name="Boylan J."/>
            <person name="Ott S."/>
            <person name="Bowen H."/>
            <person name="Vavikolanu K."/>
            <person name="Mehta A."/>
            <person name="Aluvathingal J."/>
            <person name="Nadendla S."/>
            <person name="Lowell S."/>
            <person name="Myers T."/>
            <person name="Yan Y."/>
            <person name="Sichtig H."/>
        </authorList>
    </citation>
    <scope>NUCLEOTIDE SEQUENCE [LARGE SCALE GENOMIC DNA]</scope>
    <source>
        <strain evidence="1 3">FDAARGOS_1053</strain>
        <strain evidence="2">FDAARGOS_1191</strain>
    </source>
</reference>
<dbReference type="AlphaFoldDB" id="A0A7T4JUF4"/>
<organism evidence="1 3">
    <name type="scientific">Corynebacterium glucuronolyticum</name>
    <dbReference type="NCBI Taxonomy" id="39791"/>
    <lineage>
        <taxon>Bacteria</taxon>
        <taxon>Bacillati</taxon>
        <taxon>Actinomycetota</taxon>
        <taxon>Actinomycetes</taxon>
        <taxon>Mycobacteriales</taxon>
        <taxon>Corynebacteriaceae</taxon>
        <taxon>Corynebacterium</taxon>
    </lineage>
</organism>
<evidence type="ECO:0000313" key="2">
    <source>
        <dbReference type="EMBL" id="QRP71735.1"/>
    </source>
</evidence>
<sequence length="159" mass="17506">MRDQVEFVENLYRKFEDTESHDKVRFAAWCLHRAACLPITAGVNLDELKRVAGQLWDGDDPAGDEATITITALDQTDDDAQAIADELTESVVDARLALNENDAEATARCAEHNLTILTFATYPDHEKVVAKEMDDQSKVAEKIIAAEAVTIDYLAPGAE</sequence>
<evidence type="ECO:0000313" key="1">
    <source>
        <dbReference type="EMBL" id="QQB45751.1"/>
    </source>
</evidence>
<proteinExistence type="predicted"/>
<protein>
    <submittedName>
        <fullName evidence="1">Uncharacterized protein</fullName>
    </submittedName>
</protein>
<dbReference type="GeneID" id="92760047"/>
<dbReference type="Proteomes" id="UP000596145">
    <property type="component" value="Chromosome"/>
</dbReference>